<accession>A0A975U6K4</accession>
<dbReference type="RefSeq" id="WP_136486801.1">
    <property type="nucleotide sequence ID" value="NZ_CP076642.1"/>
</dbReference>
<dbReference type="Proteomes" id="UP000694232">
    <property type="component" value="Chromosome 2"/>
</dbReference>
<name>A0A975U6K4_9VIBR</name>
<evidence type="ECO:0000313" key="1">
    <source>
        <dbReference type="EMBL" id="QXO16073.1"/>
    </source>
</evidence>
<dbReference type="AlphaFoldDB" id="A0A975U6K4"/>
<evidence type="ECO:0000313" key="2">
    <source>
        <dbReference type="Proteomes" id="UP000694232"/>
    </source>
</evidence>
<sequence length="127" mass="14453">MLHHLNHRLTTVAESLAEFTGMITPYLTAGVCTCTTHQNRVEFEYQHDLSFEQAAEQGERLLSLFCFPLSSDSAQQVNLLVDIAGQEHTTRLHFDLTTPQGSDLLLRYVCEELLAYFQQQAAENKQH</sequence>
<organism evidence="1 2">
    <name type="scientific">Vibrio ostreae</name>
    <dbReference type="NCBI Taxonomy" id="2841925"/>
    <lineage>
        <taxon>Bacteria</taxon>
        <taxon>Pseudomonadati</taxon>
        <taxon>Pseudomonadota</taxon>
        <taxon>Gammaproteobacteria</taxon>
        <taxon>Vibrionales</taxon>
        <taxon>Vibrionaceae</taxon>
        <taxon>Vibrio</taxon>
    </lineage>
</organism>
<dbReference type="EMBL" id="CP076642">
    <property type="protein sequence ID" value="QXO16073.1"/>
    <property type="molecule type" value="Genomic_DNA"/>
</dbReference>
<gene>
    <name evidence="1" type="ORF">KNV97_00635</name>
</gene>
<proteinExistence type="predicted"/>
<protein>
    <submittedName>
        <fullName evidence="1">Uncharacterized protein</fullName>
    </submittedName>
</protein>
<reference evidence="1" key="1">
    <citation type="submission" date="2021-06" db="EMBL/GenBank/DDBJ databases">
        <title>Vibrio nov. sp., novel gut bacterium isolated from Yellow Sea oyster.</title>
        <authorList>
            <person name="Muhammad N."/>
            <person name="Nguyen T.H."/>
            <person name="Lee Y.-J."/>
            <person name="Ko J."/>
            <person name="Kim S.-G."/>
        </authorList>
    </citation>
    <scope>NUCLEOTIDE SEQUENCE</scope>
    <source>
        <strain evidence="1">OG9-811</strain>
    </source>
</reference>
<dbReference type="KEGG" id="vos:KNV97_00635"/>
<keyword evidence="2" id="KW-1185">Reference proteome</keyword>